<dbReference type="EMBL" id="JARJCN010000142">
    <property type="protein sequence ID" value="KAJ7068958.1"/>
    <property type="molecule type" value="Genomic_DNA"/>
</dbReference>
<evidence type="ECO:0000256" key="1">
    <source>
        <dbReference type="SAM" id="MobiDB-lite"/>
    </source>
</evidence>
<dbReference type="Proteomes" id="UP001222325">
    <property type="component" value="Unassembled WGS sequence"/>
</dbReference>
<gene>
    <name evidence="2" type="ORF">B0H15DRAFT_871521</name>
</gene>
<name>A0AAD6XHY4_9AGAR</name>
<proteinExistence type="predicted"/>
<comment type="caution">
    <text evidence="2">The sequence shown here is derived from an EMBL/GenBank/DDBJ whole genome shotgun (WGS) entry which is preliminary data.</text>
</comment>
<organism evidence="2 3">
    <name type="scientific">Mycena belliarum</name>
    <dbReference type="NCBI Taxonomy" id="1033014"/>
    <lineage>
        <taxon>Eukaryota</taxon>
        <taxon>Fungi</taxon>
        <taxon>Dikarya</taxon>
        <taxon>Basidiomycota</taxon>
        <taxon>Agaricomycotina</taxon>
        <taxon>Agaricomycetes</taxon>
        <taxon>Agaricomycetidae</taxon>
        <taxon>Agaricales</taxon>
        <taxon>Marasmiineae</taxon>
        <taxon>Mycenaceae</taxon>
        <taxon>Mycena</taxon>
    </lineage>
</organism>
<keyword evidence="3" id="KW-1185">Reference proteome</keyword>
<dbReference type="AlphaFoldDB" id="A0AAD6XHY4"/>
<feature type="region of interest" description="Disordered" evidence="1">
    <location>
        <begin position="24"/>
        <end position="118"/>
    </location>
</feature>
<feature type="compositionally biased region" description="Polar residues" evidence="1">
    <location>
        <begin position="84"/>
        <end position="110"/>
    </location>
</feature>
<protein>
    <submittedName>
        <fullName evidence="2">Uncharacterized protein</fullName>
    </submittedName>
</protein>
<reference evidence="2" key="1">
    <citation type="submission" date="2023-03" db="EMBL/GenBank/DDBJ databases">
        <title>Massive genome expansion in bonnet fungi (Mycena s.s.) driven by repeated elements and novel gene families across ecological guilds.</title>
        <authorList>
            <consortium name="Lawrence Berkeley National Laboratory"/>
            <person name="Harder C.B."/>
            <person name="Miyauchi S."/>
            <person name="Viragh M."/>
            <person name="Kuo A."/>
            <person name="Thoen E."/>
            <person name="Andreopoulos B."/>
            <person name="Lu D."/>
            <person name="Skrede I."/>
            <person name="Drula E."/>
            <person name="Henrissat B."/>
            <person name="Morin E."/>
            <person name="Kohler A."/>
            <person name="Barry K."/>
            <person name="LaButti K."/>
            <person name="Morin E."/>
            <person name="Salamov A."/>
            <person name="Lipzen A."/>
            <person name="Mereny Z."/>
            <person name="Hegedus B."/>
            <person name="Baldrian P."/>
            <person name="Stursova M."/>
            <person name="Weitz H."/>
            <person name="Taylor A."/>
            <person name="Grigoriev I.V."/>
            <person name="Nagy L.G."/>
            <person name="Martin F."/>
            <person name="Kauserud H."/>
        </authorList>
    </citation>
    <scope>NUCLEOTIDE SEQUENCE</scope>
    <source>
        <strain evidence="2">CBHHK173m</strain>
    </source>
</reference>
<sequence>MACEKEPAPRAAPCLYVCMCAAPRSRTSRRPKQARAVSTPPTRCPPMRPPRRKLDNGASAEHAPRSVRTSPVGRATSPPPHASTLKTRTLALQHTSLVDVSRSRSNTPVSVSAGPSALARVTSQSKLQRIAALCKDGDLPLPSTTDKKIANG</sequence>
<accession>A0AAD6XHY4</accession>
<evidence type="ECO:0000313" key="2">
    <source>
        <dbReference type="EMBL" id="KAJ7068958.1"/>
    </source>
</evidence>
<evidence type="ECO:0000313" key="3">
    <source>
        <dbReference type="Proteomes" id="UP001222325"/>
    </source>
</evidence>